<organism evidence="2 3">
    <name type="scientific">Cottoperca gobio</name>
    <name type="common">Frogmouth</name>
    <name type="synonym">Aphritis gobio</name>
    <dbReference type="NCBI Taxonomy" id="56716"/>
    <lineage>
        <taxon>Eukaryota</taxon>
        <taxon>Metazoa</taxon>
        <taxon>Chordata</taxon>
        <taxon>Craniata</taxon>
        <taxon>Vertebrata</taxon>
        <taxon>Euteleostomi</taxon>
        <taxon>Actinopterygii</taxon>
        <taxon>Neopterygii</taxon>
        <taxon>Teleostei</taxon>
        <taxon>Neoteleostei</taxon>
        <taxon>Acanthomorphata</taxon>
        <taxon>Eupercaria</taxon>
        <taxon>Perciformes</taxon>
        <taxon>Notothenioidei</taxon>
        <taxon>Bovichtidae</taxon>
        <taxon>Cottoperca</taxon>
    </lineage>
</organism>
<evidence type="ECO:0000313" key="3">
    <source>
        <dbReference type="RefSeq" id="XP_029293796.1"/>
    </source>
</evidence>
<dbReference type="Proteomes" id="UP000504630">
    <property type="component" value="Chromosome 1"/>
</dbReference>
<gene>
    <name evidence="3" type="primary">LOC115012353</name>
</gene>
<dbReference type="Gene3D" id="2.60.120.40">
    <property type="match status" value="1"/>
</dbReference>
<dbReference type="OrthoDB" id="9899228at2759"/>
<feature type="transmembrane region" description="Helical" evidence="1">
    <location>
        <begin position="26"/>
        <end position="51"/>
    </location>
</feature>
<dbReference type="InterPro" id="IPR008983">
    <property type="entry name" value="Tumour_necrosis_fac-like_dom"/>
</dbReference>
<reference evidence="3" key="1">
    <citation type="submission" date="2025-08" db="UniProtKB">
        <authorList>
            <consortium name="RefSeq"/>
        </authorList>
    </citation>
    <scope>IDENTIFICATION</scope>
</reference>
<dbReference type="GeneID" id="115012353"/>
<accession>A0A6J2Q7Y6</accession>
<evidence type="ECO:0000313" key="2">
    <source>
        <dbReference type="Proteomes" id="UP000504630"/>
    </source>
</evidence>
<protein>
    <submittedName>
        <fullName evidence="3">Uncharacterized protein LOC115012353</fullName>
    </submittedName>
</protein>
<dbReference type="InParanoid" id="A0A6J2Q7Y6"/>
<keyword evidence="1" id="KW-1133">Transmembrane helix</keyword>
<evidence type="ECO:0000256" key="1">
    <source>
        <dbReference type="SAM" id="Phobius"/>
    </source>
</evidence>
<keyword evidence="1" id="KW-0472">Membrane</keyword>
<name>A0A6J2Q7Y6_COTGO</name>
<keyword evidence="2" id="KW-1185">Reference proteome</keyword>
<keyword evidence="1" id="KW-0812">Transmembrane</keyword>
<proteinExistence type="predicted"/>
<dbReference type="RefSeq" id="XP_029293796.1">
    <property type="nucleotide sequence ID" value="XM_029437936.1"/>
</dbReference>
<sequence length="220" mass="24552">MEHQNKEMDVESFQKSGRRRGSCLNVFLVMSIIFLLVAVTALAAGGVMVVMELRSKLESPRPSFEFKESRLTEDTPDPAYKMQNFAYLEAISSDLQTSTMQWTPVSYGAGKSLGSNFLFDAVQQTLKAKRVGTYFIYIDLNLTCTYNCNAGLLSVHVGDKLNCEVELPAMADTTPVSKKCWTVSRMEGQTLATQMTVPKDGLKNWKLELIGSRFGMFLVD</sequence>
<dbReference type="KEGG" id="cgob:115012353"/>
<dbReference type="AlphaFoldDB" id="A0A6J2Q7Y6"/>